<keyword evidence="1" id="KW-0175">Coiled coil</keyword>
<dbReference type="EMBL" id="JAERQM010000001">
    <property type="protein sequence ID" value="MBU8542246.1"/>
    <property type="molecule type" value="Genomic_DNA"/>
</dbReference>
<dbReference type="RefSeq" id="WP_216872599.1">
    <property type="nucleotide sequence ID" value="NZ_JAERQM010000001.1"/>
</dbReference>
<sequence length="1153" mass="121735">MRLLRLDLLRYGHLTDARLDFPEAAPLVVVLGANEAGKSTALAAIGDALFGFPARSPHAFLHETSALRLGFEILGQDGSRTAFLRRKGNKNTLLDSAENPVPEAALLRLLGGAGRELFKTTYGLNGATLRDGALSLLQSGGEAGESLLAGMGLPHLRKALERLDAEAKALHGDGRGKRALSAAAEAWNDQRRAAEEASVRPRDWLAVTAELEDIYGKREAATREADALTAESARLHRTRRVLPLLTALAARRDDLTAVADAPHLPAGAAETLARLVEARRLATEDLRRETVEAETLARDAAALPRDAAVLEVQDAIDRLVEQRASMVQAEADLPQVQRKVDGYRAEVIEAAAVLGSAATPEAVRDALPKAADRAAAQALIRRRTELTTALGTAEDALAQAERQSDAARAKLAAGAAPPPTAPLRRAIDAARGEGPLDRELAAGQRALADAAHAVDSALAALPLWSGDLAALAACPLPLAPAAEAAALRLATTSSEVEAARLAEAALGREIAGLEEEVHHLARGETVPTRALITAERARRDETWATLRGALELGTPAEPGLLNAFEALRDSADRLADARADDAARVNDYAAKSARLALLRSRLPDSATARRLAEDRAAMAEGAWHNLWQPAGLAPQDAATMAEWRRARAEVLRLAAVAEEARQKRDALAARHAEALALLPWGTPGDSLATRLGRARDALEVAEAAEAAHRGLASRAADAAELAEAARLGAARARAALDAFAPQWRATTEALGLPAEASAEAVEAALGAWTRVAEAAKAWRGDAVRIADMQGAVTAFAEATQAVLRHLGEADADSPALAVAQLARRLASARTADAEARSLARRLRAGQQEAAAAADRLGAAERDLATLRHAAGAADLPALEAAIARATARDALRSAIAGLEADLLAQGDGRDEAALRAEAEGTDTDAAAARQQRIDAEQAALRETLTRLGARQQDAESRLLAMQRGHDAAAHAQEARHRLAEAAAAAERYARLHLARSLLQAGIERIRQERQGPLLRRAGEHFALLTEGRYTRLTTDEDEAGGTLLRAVRDNRTECPVEALSEGTRDQLYLALRIAAVEAQASATEPLPFIADDLLATFDDARATAALALLARLGATTQTILFTHHAHLAELAARQPGVVVREMPPPFQAAMPAA</sequence>
<dbReference type="InterPro" id="IPR038734">
    <property type="entry name" value="YhaN_AAA"/>
</dbReference>
<dbReference type="Proteomes" id="UP000689967">
    <property type="component" value="Unassembled WGS sequence"/>
</dbReference>
<feature type="coiled-coil region" evidence="1">
    <location>
        <begin position="177"/>
        <end position="238"/>
    </location>
</feature>
<feature type="coiled-coil region" evidence="1">
    <location>
        <begin position="383"/>
        <end position="410"/>
    </location>
</feature>
<name>A0ABS6H3Y4_9PROT</name>
<dbReference type="PANTHER" id="PTHR41259:SF1">
    <property type="entry name" value="DOUBLE-STRAND BREAK REPAIR RAD50 ATPASE, PUTATIVE-RELATED"/>
    <property type="match status" value="1"/>
</dbReference>
<evidence type="ECO:0000313" key="3">
    <source>
        <dbReference type="EMBL" id="MBU8542246.1"/>
    </source>
</evidence>
<organism evidence="3 4">
    <name type="scientific">Falsiroseomonas oleicola</name>
    <dbReference type="NCBI Taxonomy" id="2801474"/>
    <lineage>
        <taxon>Bacteria</taxon>
        <taxon>Pseudomonadati</taxon>
        <taxon>Pseudomonadota</taxon>
        <taxon>Alphaproteobacteria</taxon>
        <taxon>Acetobacterales</taxon>
        <taxon>Roseomonadaceae</taxon>
        <taxon>Falsiroseomonas</taxon>
    </lineage>
</organism>
<gene>
    <name evidence="3" type="ORF">JJQ90_00930</name>
</gene>
<evidence type="ECO:0000313" key="4">
    <source>
        <dbReference type="Proteomes" id="UP000689967"/>
    </source>
</evidence>
<feature type="domain" description="YhaN AAA" evidence="2">
    <location>
        <begin position="1"/>
        <end position="204"/>
    </location>
</feature>
<comment type="caution">
    <text evidence="3">The sequence shown here is derived from an EMBL/GenBank/DDBJ whole genome shotgun (WGS) entry which is preliminary data.</text>
</comment>
<keyword evidence="4" id="KW-1185">Reference proteome</keyword>
<evidence type="ECO:0000256" key="1">
    <source>
        <dbReference type="SAM" id="Coils"/>
    </source>
</evidence>
<reference evidence="3 4" key="1">
    <citation type="submission" date="2021-01" db="EMBL/GenBank/DDBJ databases">
        <title>Roseomonas sp. nov, a bacterium isolated from an oil production mixture in Yumen Oilfield.</title>
        <authorList>
            <person name="Wu D."/>
        </authorList>
    </citation>
    <scope>NUCLEOTIDE SEQUENCE [LARGE SCALE GENOMIC DNA]</scope>
    <source>
        <strain evidence="3 4">ROY-5-3</strain>
    </source>
</reference>
<dbReference type="Pfam" id="PF13514">
    <property type="entry name" value="AAA_27"/>
    <property type="match status" value="1"/>
</dbReference>
<dbReference type="PANTHER" id="PTHR41259">
    <property type="entry name" value="DOUBLE-STRAND BREAK REPAIR RAD50 ATPASE, PUTATIVE-RELATED"/>
    <property type="match status" value="1"/>
</dbReference>
<protein>
    <submittedName>
        <fullName evidence="3">AAA family ATPase</fullName>
    </submittedName>
</protein>
<accession>A0ABS6H3Y4</accession>
<evidence type="ECO:0000259" key="2">
    <source>
        <dbReference type="Pfam" id="PF13514"/>
    </source>
</evidence>
<proteinExistence type="predicted"/>